<sequence>MSAPNKPTRASPPPSQQPLQGLVSYLPSPLLPYAQLIRLDKPIGFAIVYLPYLIGIVYAASVAPTPLPMSLLLNRARIFLTGSIILRSAGCTWDDIVDQDLDRQVQRSRSRPIPRGAVTTRNACLFALAIACAGVANLRHLPRECTHDAIFIVTLSLIYPYLKRVTHYPQLVLGLTIGFAVIMAAHSLAVDPWAYPTNIATGSLYFAVVLLMMLYDIIYARQDTTDDIKAGVKSMAVRFRHSIRLLAGLLALVITVLLAATGISSSFGRVYFGTAVGGTGVSLGTVVLRMNLENPDSYHCYVGAAYMVTSVCILGGLLGEYAIKAGLLP</sequence>
<reference evidence="10 11" key="1">
    <citation type="journal article" date="2018" name="IMA Fungus">
        <title>IMA Genome-F 9: Draft genome sequence of Annulohypoxylon stygium, Aspergillus mulundensis, Berkeleyomyces basicola (syn. Thielaviopsis basicola), Ceratocystis smalleyi, two Cercospora beticola strains, Coleophoma cylindrospora, Fusarium fracticaudum, Phialophora cf. hyalina, and Morchella septimelata.</title>
        <authorList>
            <person name="Wingfield B.D."/>
            <person name="Bills G.F."/>
            <person name="Dong Y."/>
            <person name="Huang W."/>
            <person name="Nel W.J."/>
            <person name="Swalarsk-Parry B.S."/>
            <person name="Vaghefi N."/>
            <person name="Wilken P.M."/>
            <person name="An Z."/>
            <person name="de Beer Z.W."/>
            <person name="De Vos L."/>
            <person name="Chen L."/>
            <person name="Duong T.A."/>
            <person name="Gao Y."/>
            <person name="Hammerbacher A."/>
            <person name="Kikkert J.R."/>
            <person name="Li Y."/>
            <person name="Li H."/>
            <person name="Li K."/>
            <person name="Li Q."/>
            <person name="Liu X."/>
            <person name="Ma X."/>
            <person name="Naidoo K."/>
            <person name="Pethybridge S.J."/>
            <person name="Sun J."/>
            <person name="Steenkamp E.T."/>
            <person name="van der Nest M.A."/>
            <person name="van Wyk S."/>
            <person name="Wingfield M.J."/>
            <person name="Xiong C."/>
            <person name="Yue Q."/>
            <person name="Zhang X."/>
        </authorList>
    </citation>
    <scope>NUCLEOTIDE SEQUENCE [LARGE SCALE GENOMIC DNA]</scope>
    <source>
        <strain evidence="10 11">DSM 5745</strain>
    </source>
</reference>
<dbReference type="Proteomes" id="UP000256690">
    <property type="component" value="Unassembled WGS sequence"/>
</dbReference>
<dbReference type="InterPro" id="IPR039653">
    <property type="entry name" value="Prenyltransferase"/>
</dbReference>
<dbReference type="RefSeq" id="XP_026603637.1">
    <property type="nucleotide sequence ID" value="XM_026747805.1"/>
</dbReference>
<keyword evidence="7 9" id="KW-1133">Transmembrane helix</keyword>
<name>A0A3D8RXZ4_9EURO</name>
<evidence type="ECO:0000256" key="1">
    <source>
        <dbReference type="ARBA" id="ARBA00001946"/>
    </source>
</evidence>
<dbReference type="GeneID" id="38116159"/>
<dbReference type="AlphaFoldDB" id="A0A3D8RXZ4"/>
<dbReference type="PANTHER" id="PTHR11048">
    <property type="entry name" value="PRENYLTRANSFERASES"/>
    <property type="match status" value="1"/>
</dbReference>
<dbReference type="InterPro" id="IPR000537">
    <property type="entry name" value="UbiA_prenyltransferase"/>
</dbReference>
<dbReference type="Gene3D" id="1.20.120.1780">
    <property type="entry name" value="UbiA prenyltransferase"/>
    <property type="match status" value="1"/>
</dbReference>
<dbReference type="GO" id="GO:0005743">
    <property type="term" value="C:mitochondrial inner membrane"/>
    <property type="evidence" value="ECO:0007669"/>
    <property type="project" value="TreeGrafter"/>
</dbReference>
<dbReference type="EMBL" id="PVWQ01000006">
    <property type="protein sequence ID" value="RDW78937.1"/>
    <property type="molecule type" value="Genomic_DNA"/>
</dbReference>
<comment type="caution">
    <text evidence="10">The sequence shown here is derived from an EMBL/GenBank/DDBJ whole genome shotgun (WGS) entry which is preliminary data.</text>
</comment>
<feature type="transmembrane region" description="Helical" evidence="9">
    <location>
        <begin position="300"/>
        <end position="323"/>
    </location>
</feature>
<evidence type="ECO:0000313" key="11">
    <source>
        <dbReference type="Proteomes" id="UP000256690"/>
    </source>
</evidence>
<evidence type="ECO:0000313" key="10">
    <source>
        <dbReference type="EMBL" id="RDW78937.1"/>
    </source>
</evidence>
<evidence type="ECO:0000256" key="5">
    <source>
        <dbReference type="ARBA" id="ARBA00022679"/>
    </source>
</evidence>
<keyword evidence="5" id="KW-0808">Transferase</keyword>
<comment type="subcellular location">
    <subcellularLocation>
        <location evidence="2">Membrane</location>
        <topology evidence="2">Multi-pass membrane protein</topology>
    </subcellularLocation>
</comment>
<organism evidence="10 11">
    <name type="scientific">Aspergillus mulundensis</name>
    <dbReference type="NCBI Taxonomy" id="1810919"/>
    <lineage>
        <taxon>Eukaryota</taxon>
        <taxon>Fungi</taxon>
        <taxon>Dikarya</taxon>
        <taxon>Ascomycota</taxon>
        <taxon>Pezizomycotina</taxon>
        <taxon>Eurotiomycetes</taxon>
        <taxon>Eurotiomycetidae</taxon>
        <taxon>Eurotiales</taxon>
        <taxon>Aspergillaceae</taxon>
        <taxon>Aspergillus</taxon>
        <taxon>Aspergillus subgen. Nidulantes</taxon>
    </lineage>
</organism>
<dbReference type="STRING" id="1810919.A0A3D8RXZ4"/>
<dbReference type="GO" id="GO:0006744">
    <property type="term" value="P:ubiquinone biosynthetic process"/>
    <property type="evidence" value="ECO:0007669"/>
    <property type="project" value="TreeGrafter"/>
</dbReference>
<evidence type="ECO:0000256" key="8">
    <source>
        <dbReference type="ARBA" id="ARBA00023136"/>
    </source>
</evidence>
<evidence type="ECO:0000256" key="3">
    <source>
        <dbReference type="ARBA" id="ARBA00004721"/>
    </source>
</evidence>
<dbReference type="CDD" id="cd13959">
    <property type="entry name" value="PT_UbiA_COQ2"/>
    <property type="match status" value="1"/>
</dbReference>
<dbReference type="PANTHER" id="PTHR11048:SF39">
    <property type="entry name" value="POLYPRENYL TRANSFERASE AUSN"/>
    <property type="match status" value="1"/>
</dbReference>
<dbReference type="FunFam" id="1.20.120.1780:FF:000001">
    <property type="entry name" value="4-hydroxybenzoate octaprenyltransferase"/>
    <property type="match status" value="1"/>
</dbReference>
<protein>
    <submittedName>
        <fullName evidence="10">Uncharacterized protein</fullName>
    </submittedName>
</protein>
<dbReference type="OrthoDB" id="18170at2759"/>
<dbReference type="InterPro" id="IPR044878">
    <property type="entry name" value="UbiA_sf"/>
</dbReference>
<dbReference type="FunFam" id="1.10.357.140:FF:000008">
    <property type="entry name" value="4-hydroxybenzoate octaprenyltransferase"/>
    <property type="match status" value="1"/>
</dbReference>
<dbReference type="Pfam" id="PF01040">
    <property type="entry name" value="UbiA"/>
    <property type="match status" value="1"/>
</dbReference>
<feature type="transmembrane region" description="Helical" evidence="9">
    <location>
        <begin position="43"/>
        <end position="64"/>
    </location>
</feature>
<keyword evidence="6 9" id="KW-0812">Transmembrane</keyword>
<feature type="transmembrane region" description="Helical" evidence="9">
    <location>
        <begin position="118"/>
        <end position="140"/>
    </location>
</feature>
<comment type="similarity">
    <text evidence="4">Belongs to the UbiA prenyltransferase family.</text>
</comment>
<evidence type="ECO:0000256" key="4">
    <source>
        <dbReference type="ARBA" id="ARBA00005985"/>
    </source>
</evidence>
<gene>
    <name evidence="10" type="ORF">DSM5745_05789</name>
</gene>
<comment type="cofactor">
    <cofactor evidence="1">
        <name>Mg(2+)</name>
        <dbReference type="ChEBI" id="CHEBI:18420"/>
    </cofactor>
</comment>
<comment type="pathway">
    <text evidence="3">Secondary metabolite biosynthesis; terpenoid biosynthesis.</text>
</comment>
<evidence type="ECO:0000256" key="2">
    <source>
        <dbReference type="ARBA" id="ARBA00004141"/>
    </source>
</evidence>
<keyword evidence="11" id="KW-1185">Reference proteome</keyword>
<evidence type="ECO:0000256" key="9">
    <source>
        <dbReference type="SAM" id="Phobius"/>
    </source>
</evidence>
<evidence type="ECO:0000256" key="6">
    <source>
        <dbReference type="ARBA" id="ARBA00022692"/>
    </source>
</evidence>
<accession>A0A3D8RXZ4</accession>
<dbReference type="GO" id="GO:0008412">
    <property type="term" value="F:4-hydroxybenzoate polyprenyltransferase activity"/>
    <property type="evidence" value="ECO:0007669"/>
    <property type="project" value="TreeGrafter"/>
</dbReference>
<keyword evidence="8 9" id="KW-0472">Membrane</keyword>
<feature type="transmembrane region" description="Helical" evidence="9">
    <location>
        <begin position="270"/>
        <end position="288"/>
    </location>
</feature>
<proteinExistence type="inferred from homology"/>
<feature type="transmembrane region" description="Helical" evidence="9">
    <location>
        <begin position="171"/>
        <end position="190"/>
    </location>
</feature>
<evidence type="ECO:0000256" key="7">
    <source>
        <dbReference type="ARBA" id="ARBA00022989"/>
    </source>
</evidence>
<feature type="transmembrane region" description="Helical" evidence="9">
    <location>
        <begin position="242"/>
        <end position="264"/>
    </location>
</feature>
<feature type="transmembrane region" description="Helical" evidence="9">
    <location>
        <begin position="202"/>
        <end position="221"/>
    </location>
</feature>
<dbReference type="Gene3D" id="1.10.357.140">
    <property type="entry name" value="UbiA prenyltransferase"/>
    <property type="match status" value="1"/>
</dbReference>